<accession>A0AAV4DUV5</accession>
<evidence type="ECO:0000313" key="2">
    <source>
        <dbReference type="Proteomes" id="UP000735302"/>
    </source>
</evidence>
<keyword evidence="2" id="KW-1185">Reference proteome</keyword>
<reference evidence="1 2" key="1">
    <citation type="journal article" date="2021" name="Elife">
        <title>Chloroplast acquisition without the gene transfer in kleptoplastic sea slugs, Plakobranchus ocellatus.</title>
        <authorList>
            <person name="Maeda T."/>
            <person name="Takahashi S."/>
            <person name="Yoshida T."/>
            <person name="Shimamura S."/>
            <person name="Takaki Y."/>
            <person name="Nagai Y."/>
            <person name="Toyoda A."/>
            <person name="Suzuki Y."/>
            <person name="Arimoto A."/>
            <person name="Ishii H."/>
            <person name="Satoh N."/>
            <person name="Nishiyama T."/>
            <person name="Hasebe M."/>
            <person name="Maruyama T."/>
            <person name="Minagawa J."/>
            <person name="Obokata J."/>
            <person name="Shigenobu S."/>
        </authorList>
    </citation>
    <scope>NUCLEOTIDE SEQUENCE [LARGE SCALE GENOMIC DNA]</scope>
</reference>
<proteinExistence type="predicted"/>
<protein>
    <submittedName>
        <fullName evidence="1">Uncharacterized protein</fullName>
    </submittedName>
</protein>
<evidence type="ECO:0000313" key="1">
    <source>
        <dbReference type="EMBL" id="GFO48148.1"/>
    </source>
</evidence>
<dbReference type="Proteomes" id="UP000735302">
    <property type="component" value="Unassembled WGS sequence"/>
</dbReference>
<comment type="caution">
    <text evidence="1">The sequence shown here is derived from an EMBL/GenBank/DDBJ whole genome shotgun (WGS) entry which is preliminary data.</text>
</comment>
<gene>
    <name evidence="1" type="ORF">PoB_007465300</name>
</gene>
<sequence length="87" mass="9814">MCFRIIELTGWLAKPACWQGKVLVFGADHQQIRLVTGPDQDDQKGWIRKGDPSANWDTGGSEAEEFLQFEHENVTSPGSKIVRNHHP</sequence>
<dbReference type="EMBL" id="BLXT01008374">
    <property type="protein sequence ID" value="GFO48148.1"/>
    <property type="molecule type" value="Genomic_DNA"/>
</dbReference>
<organism evidence="1 2">
    <name type="scientific">Plakobranchus ocellatus</name>
    <dbReference type="NCBI Taxonomy" id="259542"/>
    <lineage>
        <taxon>Eukaryota</taxon>
        <taxon>Metazoa</taxon>
        <taxon>Spiralia</taxon>
        <taxon>Lophotrochozoa</taxon>
        <taxon>Mollusca</taxon>
        <taxon>Gastropoda</taxon>
        <taxon>Heterobranchia</taxon>
        <taxon>Euthyneura</taxon>
        <taxon>Panpulmonata</taxon>
        <taxon>Sacoglossa</taxon>
        <taxon>Placobranchoidea</taxon>
        <taxon>Plakobranchidae</taxon>
        <taxon>Plakobranchus</taxon>
    </lineage>
</organism>
<dbReference type="AlphaFoldDB" id="A0AAV4DUV5"/>
<name>A0AAV4DUV5_9GAST</name>